<keyword evidence="2" id="KW-1185">Reference proteome</keyword>
<dbReference type="PROSITE" id="PS51318">
    <property type="entry name" value="TAT"/>
    <property type="match status" value="1"/>
</dbReference>
<evidence type="ECO:0000313" key="1">
    <source>
        <dbReference type="EMBL" id="GIE21335.1"/>
    </source>
</evidence>
<evidence type="ECO:0008006" key="3">
    <source>
        <dbReference type="Google" id="ProtNLM"/>
    </source>
</evidence>
<dbReference type="Proteomes" id="UP000603200">
    <property type="component" value="Unassembled WGS sequence"/>
</dbReference>
<dbReference type="InterPro" id="IPR006311">
    <property type="entry name" value="TAT_signal"/>
</dbReference>
<comment type="caution">
    <text evidence="1">The sequence shown here is derived from an EMBL/GenBank/DDBJ whole genome shotgun (WGS) entry which is preliminary data.</text>
</comment>
<dbReference type="Pfam" id="PF08811">
    <property type="entry name" value="DUF1800"/>
    <property type="match status" value="1"/>
</dbReference>
<name>A0ABQ3ZRZ1_9ACTN</name>
<reference evidence="1 2" key="1">
    <citation type="submission" date="2021-01" db="EMBL/GenBank/DDBJ databases">
        <title>Whole genome shotgun sequence of Actinoplanes humidus NBRC 14915.</title>
        <authorList>
            <person name="Komaki H."/>
            <person name="Tamura T."/>
        </authorList>
    </citation>
    <scope>NUCLEOTIDE SEQUENCE [LARGE SCALE GENOMIC DNA]</scope>
    <source>
        <strain evidence="1 2">NBRC 14915</strain>
    </source>
</reference>
<evidence type="ECO:0000313" key="2">
    <source>
        <dbReference type="Proteomes" id="UP000603200"/>
    </source>
</evidence>
<proteinExistence type="predicted"/>
<dbReference type="InterPro" id="IPR014917">
    <property type="entry name" value="DUF1800"/>
</dbReference>
<accession>A0ABQ3ZRZ1</accession>
<gene>
    <name evidence="1" type="ORF">Ahu01nite_044370</name>
</gene>
<dbReference type="RefSeq" id="WP_239159037.1">
    <property type="nucleotide sequence ID" value="NZ_BAAATV010000026.1"/>
</dbReference>
<protein>
    <recommendedName>
        <fullName evidence="3">DUF1800 domain-containing protein</fullName>
    </recommendedName>
</protein>
<sequence>MTLSPATSRITRRRVVGGTAAVGAALVVPAVVSSSAASAAAAIELVPADADLHLLRRATYGLTAASVAEIRRIGRSAWLDRQLDPASIRDDRGADIATRFPLAGASNDTLKARVKAGTLKQYAWDAMYQTGYAAMSRAIWSERQLFEVMVDFWSNHLNVTCPSSDVWDSRPDYDRTVIRAYAFGRFADMLKASAKHPAMLTYLDNRFSTKTAPNENYGRELLELHTVGLVYSESDVKNAARLLTGLTVDWNTGNYKYAATTHATGPVSIMGFSHPNATTADGEPGSLQLLDYLALHPATARRIATKLCVRFVSDTPPDTLVTRLAKVYLDNGSAIVPVLRALFTSTEFAASRGQKARTPYEDLVASVRALALTPDASGTKGMEALYYYASNAGQGPMAWATPDGYPDVESAWSSPSGLLTRWNAHLNLAAGYWPTELTRPASLFTELIGPLPATYGALVDTLAQRLFGQNLSTAHRATATAYFSKTPADPLKSTDSAVGWAFPYLVACLLNSPYFGIR</sequence>
<dbReference type="EMBL" id="BOMN01000056">
    <property type="protein sequence ID" value="GIE21335.1"/>
    <property type="molecule type" value="Genomic_DNA"/>
</dbReference>
<organism evidence="1 2">
    <name type="scientific">Winogradskya humida</name>
    <dbReference type="NCBI Taxonomy" id="113566"/>
    <lineage>
        <taxon>Bacteria</taxon>
        <taxon>Bacillati</taxon>
        <taxon>Actinomycetota</taxon>
        <taxon>Actinomycetes</taxon>
        <taxon>Micromonosporales</taxon>
        <taxon>Micromonosporaceae</taxon>
        <taxon>Winogradskya</taxon>
    </lineage>
</organism>